<evidence type="ECO:0000256" key="1">
    <source>
        <dbReference type="ARBA" id="ARBA00000213"/>
    </source>
</evidence>
<dbReference type="EMBL" id="CP093313">
    <property type="protein sequence ID" value="UWZ82043.1"/>
    <property type="molecule type" value="Genomic_DNA"/>
</dbReference>
<protein>
    <recommendedName>
        <fullName evidence="3">DNA topoisomerase</fullName>
        <ecNumber evidence="3">5.6.2.1</ecNumber>
    </recommendedName>
</protein>
<dbReference type="KEGG" id="orp:MOP44_15850"/>
<evidence type="ECO:0000256" key="4">
    <source>
        <dbReference type="ARBA" id="ARBA00023029"/>
    </source>
</evidence>
<feature type="domain" description="DNA topoisomerase IB N-terminal" evidence="8">
    <location>
        <begin position="38"/>
        <end position="85"/>
    </location>
</feature>
<dbReference type="GO" id="GO:0003917">
    <property type="term" value="F:DNA topoisomerase type I (single strand cut, ATP-independent) activity"/>
    <property type="evidence" value="ECO:0007669"/>
    <property type="project" value="UniProtKB-EC"/>
</dbReference>
<evidence type="ECO:0000256" key="3">
    <source>
        <dbReference type="ARBA" id="ARBA00012891"/>
    </source>
</evidence>
<evidence type="ECO:0000256" key="5">
    <source>
        <dbReference type="ARBA" id="ARBA00023125"/>
    </source>
</evidence>
<evidence type="ECO:0000259" key="7">
    <source>
        <dbReference type="Pfam" id="PF01028"/>
    </source>
</evidence>
<dbReference type="Pfam" id="PF01028">
    <property type="entry name" value="Topoisom_I"/>
    <property type="match status" value="1"/>
</dbReference>
<keyword evidence="10" id="KW-1185">Reference proteome</keyword>
<dbReference type="CDD" id="cd00659">
    <property type="entry name" value="Topo_IB_C"/>
    <property type="match status" value="1"/>
</dbReference>
<comment type="catalytic activity">
    <reaction evidence="1">
        <text>ATP-independent breakage of single-stranded DNA, followed by passage and rejoining.</text>
        <dbReference type="EC" id="5.6.2.1"/>
    </reaction>
</comment>
<evidence type="ECO:0000313" key="10">
    <source>
        <dbReference type="Proteomes" id="UP001059380"/>
    </source>
</evidence>
<dbReference type="Proteomes" id="UP001059380">
    <property type="component" value="Chromosome"/>
</dbReference>
<evidence type="ECO:0000256" key="2">
    <source>
        <dbReference type="ARBA" id="ARBA00006645"/>
    </source>
</evidence>
<dbReference type="Gene3D" id="3.90.15.10">
    <property type="entry name" value="Topoisomerase I, Chain A, domain 3"/>
    <property type="match status" value="1"/>
</dbReference>
<dbReference type="SUPFAM" id="SSF56349">
    <property type="entry name" value="DNA breaking-rejoining enzymes"/>
    <property type="match status" value="1"/>
</dbReference>
<dbReference type="InterPro" id="IPR049331">
    <property type="entry name" value="Top1B_N_bact"/>
</dbReference>
<keyword evidence="5" id="KW-0238">DNA-binding</keyword>
<dbReference type="InterPro" id="IPR035447">
    <property type="entry name" value="DNA_topo_I_N_sf"/>
</dbReference>
<keyword evidence="6" id="KW-0413">Isomerase</keyword>
<accession>A0A9J7BHW4</accession>
<gene>
    <name evidence="9" type="ORF">MOP44_15850</name>
</gene>
<dbReference type="Gene3D" id="1.10.132.120">
    <property type="match status" value="1"/>
</dbReference>
<evidence type="ECO:0000313" key="9">
    <source>
        <dbReference type="EMBL" id="UWZ82043.1"/>
    </source>
</evidence>
<keyword evidence="4" id="KW-0799">Topoisomerase</keyword>
<dbReference type="InterPro" id="IPR013500">
    <property type="entry name" value="TopoI_cat_euk"/>
</dbReference>
<dbReference type="InterPro" id="IPR001631">
    <property type="entry name" value="TopoI"/>
</dbReference>
<comment type="similarity">
    <text evidence="2">Belongs to the type IB topoisomerase family.</text>
</comment>
<evidence type="ECO:0000259" key="8">
    <source>
        <dbReference type="Pfam" id="PF21338"/>
    </source>
</evidence>
<reference evidence="9" key="1">
    <citation type="submission" date="2021-04" db="EMBL/GenBank/DDBJ databases">
        <title>Phylogenetic analysis of Acidobacteriaceae.</title>
        <authorList>
            <person name="Qiu L."/>
            <person name="Zhang Q."/>
        </authorList>
    </citation>
    <scope>NUCLEOTIDE SEQUENCE</scope>
    <source>
        <strain evidence="9">DSM 25168</strain>
    </source>
</reference>
<dbReference type="GO" id="GO:0003677">
    <property type="term" value="F:DNA binding"/>
    <property type="evidence" value="ECO:0007669"/>
    <property type="project" value="UniProtKB-KW"/>
</dbReference>
<dbReference type="AlphaFoldDB" id="A0A9J7BHW4"/>
<dbReference type="PROSITE" id="PS52038">
    <property type="entry name" value="TOPO_IB_2"/>
    <property type="match status" value="1"/>
</dbReference>
<dbReference type="SUPFAM" id="SSF55869">
    <property type="entry name" value="DNA topoisomerase I domain"/>
    <property type="match status" value="1"/>
</dbReference>
<dbReference type="PRINTS" id="PR00416">
    <property type="entry name" value="EUTPISMRASEI"/>
</dbReference>
<feature type="domain" description="DNA topoisomerase I catalytic core eukaryotic-type" evidence="7">
    <location>
        <begin position="98"/>
        <end position="326"/>
    </location>
</feature>
<sequence length="356" mass="40772">MATLEIITDPIQSSRQAGLRYVTDAKPGFTRKKRGKSFQYFDTDGKRIKDEDTLRRIKSLVIPPAWTDVWICPAANGHLQATGRDARGRKQSRYHPRWREVRDETKYERMKLFGAALPKIRDQVERDLALSGLPREKVLATIVRLLETTFIRIGNEEYAKENQSYGLTTLRNKHVDVEGSKVHFKFKGKSGKMHSIDVQDRQLARIVKKCQDVPGYELFQYIDEEGNHRSVDASDVNDYLRAITEDDFTAKDFRTWAGTVLACSLLRQFEASETQAQTKKNVVEAIKTVAERLGNTPSVCRKCYVHPRVIESYMSGTMVKAFEDQVKAEVAKTPHELRQEELDVLHLLEEKAKLAA</sequence>
<dbReference type="Pfam" id="PF21338">
    <property type="entry name" value="Top1B_N_bact"/>
    <property type="match status" value="1"/>
</dbReference>
<dbReference type="EC" id="5.6.2.1" evidence="3"/>
<proteinExistence type="inferred from homology"/>
<dbReference type="Gene3D" id="3.30.66.10">
    <property type="entry name" value="DNA topoisomerase I domain"/>
    <property type="match status" value="1"/>
</dbReference>
<dbReference type="RefSeq" id="WP_260791086.1">
    <property type="nucleotide sequence ID" value="NZ_CP093313.1"/>
</dbReference>
<dbReference type="InterPro" id="IPR014711">
    <property type="entry name" value="TopoI_cat_a-hlx-sub_euk"/>
</dbReference>
<organism evidence="9 10">
    <name type="scientific">Occallatibacter riparius</name>
    <dbReference type="NCBI Taxonomy" id="1002689"/>
    <lineage>
        <taxon>Bacteria</taxon>
        <taxon>Pseudomonadati</taxon>
        <taxon>Acidobacteriota</taxon>
        <taxon>Terriglobia</taxon>
        <taxon>Terriglobales</taxon>
        <taxon>Acidobacteriaceae</taxon>
        <taxon>Occallatibacter</taxon>
    </lineage>
</organism>
<dbReference type="InterPro" id="IPR011010">
    <property type="entry name" value="DNA_brk_join_enz"/>
</dbReference>
<name>A0A9J7BHW4_9BACT</name>
<evidence type="ECO:0000256" key="6">
    <source>
        <dbReference type="ARBA" id="ARBA00023235"/>
    </source>
</evidence>
<dbReference type="GO" id="GO:0006265">
    <property type="term" value="P:DNA topological change"/>
    <property type="evidence" value="ECO:0007669"/>
    <property type="project" value="InterPro"/>
</dbReference>